<feature type="compositionally biased region" description="Polar residues" evidence="1">
    <location>
        <begin position="182"/>
        <end position="193"/>
    </location>
</feature>
<accession>A0A167MCV2</accession>
<feature type="region of interest" description="Disordered" evidence="1">
    <location>
        <begin position="182"/>
        <end position="264"/>
    </location>
</feature>
<proteinExistence type="predicted"/>
<feature type="region of interest" description="Disordered" evidence="1">
    <location>
        <begin position="362"/>
        <end position="382"/>
    </location>
</feature>
<name>A0A167MCV2_CALVF</name>
<evidence type="ECO:0000313" key="2">
    <source>
        <dbReference type="EMBL" id="KZO96582.1"/>
    </source>
</evidence>
<evidence type="ECO:0000313" key="3">
    <source>
        <dbReference type="Proteomes" id="UP000076738"/>
    </source>
</evidence>
<dbReference type="EMBL" id="KV417283">
    <property type="protein sequence ID" value="KZO96582.1"/>
    <property type="molecule type" value="Genomic_DNA"/>
</dbReference>
<dbReference type="AlphaFoldDB" id="A0A167MCV2"/>
<organism evidence="2 3">
    <name type="scientific">Calocera viscosa (strain TUFC12733)</name>
    <dbReference type="NCBI Taxonomy" id="1330018"/>
    <lineage>
        <taxon>Eukaryota</taxon>
        <taxon>Fungi</taxon>
        <taxon>Dikarya</taxon>
        <taxon>Basidiomycota</taxon>
        <taxon>Agaricomycotina</taxon>
        <taxon>Dacrymycetes</taxon>
        <taxon>Dacrymycetales</taxon>
        <taxon>Dacrymycetaceae</taxon>
        <taxon>Calocera</taxon>
    </lineage>
</organism>
<feature type="region of interest" description="Disordered" evidence="1">
    <location>
        <begin position="292"/>
        <end position="330"/>
    </location>
</feature>
<feature type="compositionally biased region" description="Polar residues" evidence="1">
    <location>
        <begin position="223"/>
        <end position="256"/>
    </location>
</feature>
<protein>
    <submittedName>
        <fullName evidence="2">Uncharacterized protein</fullName>
    </submittedName>
</protein>
<sequence length="400" mass="42714">MADDPIETCTPPTEPLPEEVEDLGPLSQIEDPDYVPSDIAAIAKPGDLNSSAVDDDPITLPDAPQDLPPNILQHPETASSYDEPSLPSVCAVLSAIDAESSMPRRKAVGLPAVLSEDPPSVALQEAPAHTPNLPNLTQEQIINNTAPLSLIAQDVTPTPEAMRISSKAACLAIQELAKGLLGTSSSSRPTKSQLPLLPGKVRSKRKRPVPRKPAAASGKENRTVSAATSRRSKTSYSAPTDNPSTALPKKSMTQIDPTALPPPRWFTSSHALSAYNTSDDYVLQWEPLPVDGMTSNEAEQSRGAQGENRESKSAGVSTRRSRPSSRASTPAFPHLASMHVFWQDGSDGAEPLEIPTVLEAAPVSQSVAPDPQRRSTEGGQNWEDELNEAMYGEAYVFSRV</sequence>
<evidence type="ECO:0000256" key="1">
    <source>
        <dbReference type="SAM" id="MobiDB-lite"/>
    </source>
</evidence>
<feature type="region of interest" description="Disordered" evidence="1">
    <location>
        <begin position="1"/>
        <end position="84"/>
    </location>
</feature>
<dbReference type="Proteomes" id="UP000076738">
    <property type="component" value="Unassembled WGS sequence"/>
</dbReference>
<keyword evidence="3" id="KW-1185">Reference proteome</keyword>
<feature type="compositionally biased region" description="Basic residues" evidence="1">
    <location>
        <begin position="201"/>
        <end position="210"/>
    </location>
</feature>
<gene>
    <name evidence="2" type="ORF">CALVIDRAFT_536949</name>
</gene>
<reference evidence="2 3" key="1">
    <citation type="journal article" date="2016" name="Mol. Biol. Evol.">
        <title>Comparative Genomics of Early-Diverging Mushroom-Forming Fungi Provides Insights into the Origins of Lignocellulose Decay Capabilities.</title>
        <authorList>
            <person name="Nagy L.G."/>
            <person name="Riley R."/>
            <person name="Tritt A."/>
            <person name="Adam C."/>
            <person name="Daum C."/>
            <person name="Floudas D."/>
            <person name="Sun H."/>
            <person name="Yadav J.S."/>
            <person name="Pangilinan J."/>
            <person name="Larsson K.H."/>
            <person name="Matsuura K."/>
            <person name="Barry K."/>
            <person name="Labutti K."/>
            <person name="Kuo R."/>
            <person name="Ohm R.A."/>
            <person name="Bhattacharya S.S."/>
            <person name="Shirouzu T."/>
            <person name="Yoshinaga Y."/>
            <person name="Martin F.M."/>
            <person name="Grigoriev I.V."/>
            <person name="Hibbett D.S."/>
        </authorList>
    </citation>
    <scope>NUCLEOTIDE SEQUENCE [LARGE SCALE GENOMIC DNA]</scope>
    <source>
        <strain evidence="2 3">TUFC12733</strain>
    </source>
</reference>